<evidence type="ECO:0000256" key="2">
    <source>
        <dbReference type="ARBA" id="ARBA00023125"/>
    </source>
</evidence>
<dbReference type="InterPro" id="IPR036390">
    <property type="entry name" value="WH_DNA-bd_sf"/>
</dbReference>
<dbReference type="eggNOG" id="COG1725">
    <property type="taxonomic scope" value="Bacteria"/>
</dbReference>
<dbReference type="GO" id="GO:0003677">
    <property type="term" value="F:DNA binding"/>
    <property type="evidence" value="ECO:0007669"/>
    <property type="project" value="UniProtKB-KW"/>
</dbReference>
<dbReference type="CDD" id="cd07377">
    <property type="entry name" value="WHTH_GntR"/>
    <property type="match status" value="1"/>
</dbReference>
<dbReference type="AlphaFoldDB" id="A0A0R1XG68"/>
<keyword evidence="3" id="KW-0804">Transcription</keyword>
<dbReference type="OrthoDB" id="362473at2"/>
<comment type="caution">
    <text evidence="5">The sequence shown here is derived from an EMBL/GenBank/DDBJ whole genome shotgun (WGS) entry which is preliminary data.</text>
</comment>
<name>A0A0R1XG68_9LACO</name>
<organism evidence="5 6">
    <name type="scientific">Schleiferilactobacillus harbinensis DSM 16991</name>
    <dbReference type="NCBI Taxonomy" id="1122147"/>
    <lineage>
        <taxon>Bacteria</taxon>
        <taxon>Bacillati</taxon>
        <taxon>Bacillota</taxon>
        <taxon>Bacilli</taxon>
        <taxon>Lactobacillales</taxon>
        <taxon>Lactobacillaceae</taxon>
        <taxon>Schleiferilactobacillus</taxon>
    </lineage>
</organism>
<gene>
    <name evidence="5" type="ORF">FC91_GL002030</name>
</gene>
<sequence length="122" mass="13660">MQNPRSLAYYERLALKVKDQVLTGIWQVGDKLPSVREMAQQERLNPNTVAKAYRQLEADGVIEVQPGKGTFIKDSPPSAPQQTVLWQQLSAWLINAGTAGITRQQIDVFLDTNFSPKEVSHP</sequence>
<reference evidence="5 6" key="1">
    <citation type="journal article" date="2015" name="Genome Announc.">
        <title>Expanding the biotechnology potential of lactobacilli through comparative genomics of 213 strains and associated genera.</title>
        <authorList>
            <person name="Sun Z."/>
            <person name="Harris H.M."/>
            <person name="McCann A."/>
            <person name="Guo C."/>
            <person name="Argimon S."/>
            <person name="Zhang W."/>
            <person name="Yang X."/>
            <person name="Jeffery I.B."/>
            <person name="Cooney J.C."/>
            <person name="Kagawa T.F."/>
            <person name="Liu W."/>
            <person name="Song Y."/>
            <person name="Salvetti E."/>
            <person name="Wrobel A."/>
            <person name="Rasinkangas P."/>
            <person name="Parkhill J."/>
            <person name="Rea M.C."/>
            <person name="O'Sullivan O."/>
            <person name="Ritari J."/>
            <person name="Douillard F.P."/>
            <person name="Paul Ross R."/>
            <person name="Yang R."/>
            <person name="Briner A.E."/>
            <person name="Felis G.E."/>
            <person name="de Vos W.M."/>
            <person name="Barrangou R."/>
            <person name="Klaenhammer T.R."/>
            <person name="Caufield P.W."/>
            <person name="Cui Y."/>
            <person name="Zhang H."/>
            <person name="O'Toole P.W."/>
        </authorList>
    </citation>
    <scope>NUCLEOTIDE SEQUENCE [LARGE SCALE GENOMIC DNA]</scope>
    <source>
        <strain evidence="5 6">DSM 16991</strain>
    </source>
</reference>
<dbReference type="GO" id="GO:0003700">
    <property type="term" value="F:DNA-binding transcription factor activity"/>
    <property type="evidence" value="ECO:0007669"/>
    <property type="project" value="InterPro"/>
</dbReference>
<dbReference type="PANTHER" id="PTHR38445">
    <property type="entry name" value="HTH-TYPE TRANSCRIPTIONAL REPRESSOR YTRA"/>
    <property type="match status" value="1"/>
</dbReference>
<dbReference type="PATRIC" id="fig|1122147.4.peg.2100"/>
<proteinExistence type="predicted"/>
<dbReference type="PANTHER" id="PTHR38445:SF9">
    <property type="entry name" value="HTH-TYPE TRANSCRIPTIONAL REPRESSOR YTRA"/>
    <property type="match status" value="1"/>
</dbReference>
<feature type="domain" description="HTH gntR-type" evidence="4">
    <location>
        <begin position="7"/>
        <end position="75"/>
    </location>
</feature>
<evidence type="ECO:0000256" key="3">
    <source>
        <dbReference type="ARBA" id="ARBA00023163"/>
    </source>
</evidence>
<dbReference type="RefSeq" id="WP_035439563.1">
    <property type="nucleotide sequence ID" value="NZ_AUEH01000001.1"/>
</dbReference>
<dbReference type="Gene3D" id="1.10.10.10">
    <property type="entry name" value="Winged helix-like DNA-binding domain superfamily/Winged helix DNA-binding domain"/>
    <property type="match status" value="1"/>
</dbReference>
<keyword evidence="2" id="KW-0238">DNA-binding</keyword>
<dbReference type="PROSITE" id="PS50949">
    <property type="entry name" value="HTH_GNTR"/>
    <property type="match status" value="1"/>
</dbReference>
<dbReference type="InterPro" id="IPR000524">
    <property type="entry name" value="Tscrpt_reg_HTH_GntR"/>
</dbReference>
<accession>A0A0R1XG68</accession>
<evidence type="ECO:0000313" key="6">
    <source>
        <dbReference type="Proteomes" id="UP000050949"/>
    </source>
</evidence>
<dbReference type="SMART" id="SM00345">
    <property type="entry name" value="HTH_GNTR"/>
    <property type="match status" value="1"/>
</dbReference>
<dbReference type="SUPFAM" id="SSF46785">
    <property type="entry name" value="Winged helix' DNA-binding domain"/>
    <property type="match status" value="1"/>
</dbReference>
<dbReference type="EMBL" id="AZFW01000032">
    <property type="protein sequence ID" value="KRM28565.1"/>
    <property type="molecule type" value="Genomic_DNA"/>
</dbReference>
<dbReference type="Pfam" id="PF00392">
    <property type="entry name" value="GntR"/>
    <property type="match status" value="1"/>
</dbReference>
<evidence type="ECO:0000259" key="4">
    <source>
        <dbReference type="PROSITE" id="PS50949"/>
    </source>
</evidence>
<dbReference type="InterPro" id="IPR036388">
    <property type="entry name" value="WH-like_DNA-bd_sf"/>
</dbReference>
<protein>
    <recommendedName>
        <fullName evidence="4">HTH gntR-type domain-containing protein</fullName>
    </recommendedName>
</protein>
<keyword evidence="1" id="KW-0805">Transcription regulation</keyword>
<evidence type="ECO:0000256" key="1">
    <source>
        <dbReference type="ARBA" id="ARBA00023015"/>
    </source>
</evidence>
<dbReference type="GeneID" id="88809151"/>
<evidence type="ECO:0000313" key="5">
    <source>
        <dbReference type="EMBL" id="KRM28565.1"/>
    </source>
</evidence>
<dbReference type="Proteomes" id="UP000050949">
    <property type="component" value="Unassembled WGS sequence"/>
</dbReference>